<dbReference type="Gene3D" id="3.30.420.10">
    <property type="entry name" value="Ribonuclease H-like superfamily/Ribonuclease H"/>
    <property type="match status" value="1"/>
</dbReference>
<dbReference type="GO" id="GO:0003676">
    <property type="term" value="F:nucleic acid binding"/>
    <property type="evidence" value="ECO:0007669"/>
    <property type="project" value="InterPro"/>
</dbReference>
<evidence type="ECO:0000259" key="1">
    <source>
        <dbReference type="Pfam" id="PF13456"/>
    </source>
</evidence>
<dbReference type="PANTHER" id="PTHR47723:SF19">
    <property type="entry name" value="POLYNUCLEOTIDYL TRANSFERASE, RIBONUCLEASE H-LIKE SUPERFAMILY PROTEIN"/>
    <property type="match status" value="1"/>
</dbReference>
<dbReference type="InterPro" id="IPR053151">
    <property type="entry name" value="RNase_H-like"/>
</dbReference>
<dbReference type="InterPro" id="IPR002156">
    <property type="entry name" value="RNaseH_domain"/>
</dbReference>
<feature type="domain" description="RNase H type-1" evidence="1">
    <location>
        <begin position="25"/>
        <end position="136"/>
    </location>
</feature>
<dbReference type="Pfam" id="PF13456">
    <property type="entry name" value="RVT_3"/>
    <property type="match status" value="1"/>
</dbReference>
<dbReference type="Proteomes" id="UP000187203">
    <property type="component" value="Unassembled WGS sequence"/>
</dbReference>
<dbReference type="CDD" id="cd06222">
    <property type="entry name" value="RNase_H_like"/>
    <property type="match status" value="1"/>
</dbReference>
<organism evidence="2 3">
    <name type="scientific">Corchorus olitorius</name>
    <dbReference type="NCBI Taxonomy" id="93759"/>
    <lineage>
        <taxon>Eukaryota</taxon>
        <taxon>Viridiplantae</taxon>
        <taxon>Streptophyta</taxon>
        <taxon>Embryophyta</taxon>
        <taxon>Tracheophyta</taxon>
        <taxon>Spermatophyta</taxon>
        <taxon>Magnoliopsida</taxon>
        <taxon>eudicotyledons</taxon>
        <taxon>Gunneridae</taxon>
        <taxon>Pentapetalae</taxon>
        <taxon>rosids</taxon>
        <taxon>malvids</taxon>
        <taxon>Malvales</taxon>
        <taxon>Malvaceae</taxon>
        <taxon>Grewioideae</taxon>
        <taxon>Apeibeae</taxon>
        <taxon>Corchorus</taxon>
    </lineage>
</organism>
<dbReference type="InterPro" id="IPR036397">
    <property type="entry name" value="RNaseH_sf"/>
</dbReference>
<protein>
    <recommendedName>
        <fullName evidence="1">RNase H type-1 domain-containing protein</fullName>
    </recommendedName>
</protein>
<keyword evidence="3" id="KW-1185">Reference proteome</keyword>
<reference evidence="3" key="1">
    <citation type="submission" date="2013-09" db="EMBL/GenBank/DDBJ databases">
        <title>Corchorus olitorius genome sequencing.</title>
        <authorList>
            <person name="Alam M."/>
            <person name="Haque M.S."/>
            <person name="Islam M.S."/>
            <person name="Emdad E.M."/>
            <person name="Islam M.M."/>
            <person name="Ahmed B."/>
            <person name="Halim A."/>
            <person name="Hossen Q.M.M."/>
            <person name="Hossain M.Z."/>
            <person name="Ahmed R."/>
            <person name="Khan M.M."/>
            <person name="Islam R."/>
            <person name="Rashid M.M."/>
            <person name="Khan S.A."/>
            <person name="Rahman M.S."/>
            <person name="Alam M."/>
            <person name="Yahiya A.S."/>
            <person name="Khan M.S."/>
            <person name="Azam M.S."/>
            <person name="Haque T."/>
            <person name="Lashkar M.Z.H."/>
            <person name="Akhand A.I."/>
            <person name="Morshed G."/>
            <person name="Roy S."/>
            <person name="Uddin K.S."/>
            <person name="Rabeya T."/>
            <person name="Hossain A.S."/>
            <person name="Chowdhury A."/>
            <person name="Snigdha A.R."/>
            <person name="Mortoza M.S."/>
            <person name="Matin S.A."/>
            <person name="Hoque S.M.E."/>
            <person name="Islam M.K."/>
            <person name="Roy D.K."/>
            <person name="Haider R."/>
            <person name="Moosa M.M."/>
            <person name="Elias S.M."/>
            <person name="Hasan A.M."/>
            <person name="Jahan S."/>
            <person name="Shafiuddin M."/>
            <person name="Mahmood N."/>
            <person name="Shommy N.S."/>
        </authorList>
    </citation>
    <scope>NUCLEOTIDE SEQUENCE [LARGE SCALE GENOMIC DNA]</scope>
    <source>
        <strain evidence="3">cv. O-4</strain>
    </source>
</reference>
<dbReference type="SUPFAM" id="SSF53098">
    <property type="entry name" value="Ribonuclease H-like"/>
    <property type="match status" value="1"/>
</dbReference>
<gene>
    <name evidence="2" type="ORF">COLO4_30308</name>
</gene>
<dbReference type="PANTHER" id="PTHR47723">
    <property type="entry name" value="OS05G0353850 PROTEIN"/>
    <property type="match status" value="1"/>
</dbReference>
<comment type="caution">
    <text evidence="2">The sequence shown here is derived from an EMBL/GenBank/DDBJ whole genome shotgun (WGS) entry which is preliminary data.</text>
</comment>
<dbReference type="STRING" id="93759.A0A1R3H953"/>
<dbReference type="InterPro" id="IPR012337">
    <property type="entry name" value="RNaseH-like_sf"/>
</dbReference>
<name>A0A1R3H953_9ROSI</name>
<dbReference type="InterPro" id="IPR044730">
    <property type="entry name" value="RNase_H-like_dom_plant"/>
</dbReference>
<sequence length="178" mass="19057">MVLLGAAKRCVDTGASVGTAGSEDIAATPAGVPATDSNGVVVHYGIMQFDYVPSALHAEIMALLFGLDEAREAGCDRLIAESDCAIAVREVNDSCGSLHEWGALISDIQVLVSEFHSCVVRSIRRTPNLFAHELAKLDCVVGEKIVWRHSLPIGFCNPDLVSKINLQLKNGSSFFARM</sequence>
<dbReference type="EMBL" id="AWUE01020703">
    <property type="protein sequence ID" value="OMO66872.1"/>
    <property type="molecule type" value="Genomic_DNA"/>
</dbReference>
<accession>A0A1R3H953</accession>
<dbReference type="GO" id="GO:0004523">
    <property type="term" value="F:RNA-DNA hybrid ribonuclease activity"/>
    <property type="evidence" value="ECO:0007669"/>
    <property type="project" value="InterPro"/>
</dbReference>
<proteinExistence type="predicted"/>
<evidence type="ECO:0000313" key="3">
    <source>
        <dbReference type="Proteomes" id="UP000187203"/>
    </source>
</evidence>
<dbReference type="AlphaFoldDB" id="A0A1R3H953"/>
<evidence type="ECO:0000313" key="2">
    <source>
        <dbReference type="EMBL" id="OMO66872.1"/>
    </source>
</evidence>